<evidence type="ECO:0000313" key="3">
    <source>
        <dbReference type="EMBL" id="CEM38545.1"/>
    </source>
</evidence>
<dbReference type="InParanoid" id="A0A0G4H466"/>
<dbReference type="Proteomes" id="UP000041254">
    <property type="component" value="Unassembled WGS sequence"/>
</dbReference>
<dbReference type="OrthoDB" id="422720at2759"/>
<feature type="compositionally biased region" description="Polar residues" evidence="1">
    <location>
        <begin position="1"/>
        <end position="22"/>
    </location>
</feature>
<gene>
    <name evidence="3" type="ORF">Vbra_10552</name>
</gene>
<reference evidence="3 4" key="1">
    <citation type="submission" date="2014-11" db="EMBL/GenBank/DDBJ databases">
        <authorList>
            <person name="Zhu J."/>
            <person name="Qi W."/>
            <person name="Song R."/>
        </authorList>
    </citation>
    <scope>NUCLEOTIDE SEQUENCE [LARGE SCALE GENOMIC DNA]</scope>
</reference>
<feature type="compositionally biased region" description="Polar residues" evidence="1">
    <location>
        <begin position="196"/>
        <end position="217"/>
    </location>
</feature>
<dbReference type="InterPro" id="IPR027417">
    <property type="entry name" value="P-loop_NTPase"/>
</dbReference>
<name>A0A0G4H466_VITBC</name>
<dbReference type="EMBL" id="CDMY01000989">
    <property type="protein sequence ID" value="CEM38545.1"/>
    <property type="molecule type" value="Genomic_DNA"/>
</dbReference>
<evidence type="ECO:0000256" key="1">
    <source>
        <dbReference type="SAM" id="MobiDB-lite"/>
    </source>
</evidence>
<evidence type="ECO:0000259" key="2">
    <source>
        <dbReference type="Pfam" id="PF01926"/>
    </source>
</evidence>
<protein>
    <recommendedName>
        <fullName evidence="2">G domain-containing protein</fullName>
    </recommendedName>
</protein>
<feature type="region of interest" description="Disordered" evidence="1">
    <location>
        <begin position="269"/>
        <end position="288"/>
    </location>
</feature>
<dbReference type="VEuPathDB" id="CryptoDB:Vbra_10552"/>
<dbReference type="InterPro" id="IPR006073">
    <property type="entry name" value="GTP-bd"/>
</dbReference>
<feature type="compositionally biased region" description="Gly residues" evidence="1">
    <location>
        <begin position="269"/>
        <end position="280"/>
    </location>
</feature>
<feature type="domain" description="G" evidence="2">
    <location>
        <begin position="41"/>
        <end position="140"/>
    </location>
</feature>
<dbReference type="Pfam" id="PF01926">
    <property type="entry name" value="MMR_HSR1"/>
    <property type="match status" value="1"/>
</dbReference>
<feature type="region of interest" description="Disordered" evidence="1">
    <location>
        <begin position="1"/>
        <end position="24"/>
    </location>
</feature>
<sequence>MPCCSQNQRHTPGVQGSNSGSRVQGLGFRRLPKPGPSWSARVAVVGESGVGKSALLEAYLFGAPSGSSSGGREGHEGTATLQPRYAARRFPCGTVEFFDLPGLSVPSLRDGCLPLLERCDVIILVYDITRYPTYERLTTHWCNVIQSLSHRPSRTPPFVVVFANQIDRCMAPPGRSEATHPLPLPHSAVVMSVASTTEDCRSTSGEGPVSSNTSPSPFSAARPVRVREADHPHSLVEASRDGLRYLYERLSSYEMPTLAAAKATLAGQGEGASEGRGGAVDGASGSGRQVSTSQALKWTRQKGYPYFETSAFNVASVRLAVNDSLLTYFRQQEQAQTYRHGPSFAEWLSVLDSPEDRQCIGGAVPQMFAGDEQPMDELKGGGLFGAGRACCDVTQMPCVTQ</sequence>
<dbReference type="SUPFAM" id="SSF52540">
    <property type="entry name" value="P-loop containing nucleoside triphosphate hydrolases"/>
    <property type="match status" value="1"/>
</dbReference>
<accession>A0A0G4H466</accession>
<keyword evidence="4" id="KW-1185">Reference proteome</keyword>
<evidence type="ECO:0000313" key="4">
    <source>
        <dbReference type="Proteomes" id="UP000041254"/>
    </source>
</evidence>
<dbReference type="GO" id="GO:0005525">
    <property type="term" value="F:GTP binding"/>
    <property type="evidence" value="ECO:0007669"/>
    <property type="project" value="InterPro"/>
</dbReference>
<dbReference type="Gene3D" id="3.40.50.300">
    <property type="entry name" value="P-loop containing nucleotide triphosphate hydrolases"/>
    <property type="match status" value="1"/>
</dbReference>
<dbReference type="CDD" id="cd00882">
    <property type="entry name" value="Ras_like_GTPase"/>
    <property type="match status" value="1"/>
</dbReference>
<dbReference type="STRING" id="1169540.A0A0G4H466"/>
<organism evidence="3 4">
    <name type="scientific">Vitrella brassicaformis (strain CCMP3155)</name>
    <dbReference type="NCBI Taxonomy" id="1169540"/>
    <lineage>
        <taxon>Eukaryota</taxon>
        <taxon>Sar</taxon>
        <taxon>Alveolata</taxon>
        <taxon>Colpodellida</taxon>
        <taxon>Vitrellaceae</taxon>
        <taxon>Vitrella</taxon>
    </lineage>
</organism>
<dbReference type="AlphaFoldDB" id="A0A0G4H466"/>
<proteinExistence type="predicted"/>
<feature type="region of interest" description="Disordered" evidence="1">
    <location>
        <begin position="196"/>
        <end position="224"/>
    </location>
</feature>